<protein>
    <submittedName>
        <fullName evidence="2">Uncharacterized protein</fullName>
    </submittedName>
</protein>
<keyword evidence="1" id="KW-0472">Membrane</keyword>
<reference evidence="2 3" key="1">
    <citation type="submission" date="2022-03" db="EMBL/GenBank/DDBJ databases">
        <title>Complete genome of Streptomyces rimosus ssp. rimosus R7 (=ATCC 10970).</title>
        <authorList>
            <person name="Beganovic S."/>
            <person name="Ruckert C."/>
            <person name="Busche T."/>
            <person name="Kalinowski J."/>
            <person name="Wittmann C."/>
        </authorList>
    </citation>
    <scope>NUCLEOTIDE SEQUENCE [LARGE SCALE GENOMIC DNA]</scope>
    <source>
        <strain evidence="2 3">R7</strain>
    </source>
</reference>
<feature type="transmembrane region" description="Helical" evidence="1">
    <location>
        <begin position="29"/>
        <end position="52"/>
    </location>
</feature>
<evidence type="ECO:0000313" key="2">
    <source>
        <dbReference type="EMBL" id="UNZ04244.1"/>
    </source>
</evidence>
<organism evidence="2 3">
    <name type="scientific">Streptomyces rimosus subsp. rimosus</name>
    <dbReference type="NCBI Taxonomy" id="132474"/>
    <lineage>
        <taxon>Bacteria</taxon>
        <taxon>Bacillati</taxon>
        <taxon>Actinomycetota</taxon>
        <taxon>Actinomycetes</taxon>
        <taxon>Kitasatosporales</taxon>
        <taxon>Streptomycetaceae</taxon>
        <taxon>Streptomyces</taxon>
    </lineage>
</organism>
<keyword evidence="1" id="KW-1133">Transmembrane helix</keyword>
<dbReference type="RefSeq" id="WP_003983510.1">
    <property type="nucleotide sequence ID" value="NZ_CP043497.1"/>
</dbReference>
<keyword evidence="3" id="KW-1185">Reference proteome</keyword>
<keyword evidence="1" id="KW-0812">Transmembrane</keyword>
<proteinExistence type="predicted"/>
<dbReference type="GeneID" id="66856663"/>
<dbReference type="EMBL" id="CP094298">
    <property type="protein sequence ID" value="UNZ04244.1"/>
    <property type="molecule type" value="Genomic_DNA"/>
</dbReference>
<sequence>MKRHRLVLPVAVAVGAVYAVAIGWRLASYHVPLAMLAACAGALFMTAFTLVLRIAEARSTVVHRCRMEGCTFMVQVRHVDAVENRRWQEIAAAHPHRF</sequence>
<accession>A0ABY3Z2D4</accession>
<gene>
    <name evidence="2" type="ORF">SRIMR7_18980</name>
</gene>
<evidence type="ECO:0000256" key="1">
    <source>
        <dbReference type="SAM" id="Phobius"/>
    </source>
</evidence>
<name>A0ABY3Z2D4_STRRM</name>
<dbReference type="Proteomes" id="UP000829494">
    <property type="component" value="Chromosome"/>
</dbReference>
<evidence type="ECO:0000313" key="3">
    <source>
        <dbReference type="Proteomes" id="UP000829494"/>
    </source>
</evidence>